<keyword evidence="5 8" id="KW-0067">ATP-binding</keyword>
<dbReference type="InterPro" id="IPR011994">
    <property type="entry name" value="Cytidylate_kinase_dom"/>
</dbReference>
<reference evidence="11 12" key="2">
    <citation type="submission" date="2019-04" db="EMBL/GenBank/DDBJ databases">
        <title>Complete Genome of UW386 and Higher Quality Genome of UW700.</title>
        <authorList>
            <person name="Jacobs J."/>
            <person name="Perez A."/>
            <person name="Steidl O."/>
            <person name="Allen C."/>
        </authorList>
    </citation>
    <scope>NUCLEOTIDE SEQUENCE [LARGE SCALE GENOMIC DNA]</scope>
    <source>
        <strain evidence="11 12">UW386</strain>
    </source>
</reference>
<accession>A0A0S4TNN6</accession>
<evidence type="ECO:0000256" key="8">
    <source>
        <dbReference type="HAMAP-Rule" id="MF_00238"/>
    </source>
</evidence>
<evidence type="ECO:0000259" key="9">
    <source>
        <dbReference type="Pfam" id="PF02224"/>
    </source>
</evidence>
<evidence type="ECO:0000313" key="11">
    <source>
        <dbReference type="EMBL" id="QCX47952.1"/>
    </source>
</evidence>
<reference evidence="10" key="1">
    <citation type="submission" date="2015-10" db="EMBL/GenBank/DDBJ databases">
        <authorList>
            <person name="Gilbert D.G."/>
        </authorList>
    </citation>
    <scope>NUCLEOTIDE SEQUENCE</scope>
    <source>
        <strain evidence="10">Phyl III-seqv23</strain>
    </source>
</reference>
<dbReference type="HAMAP" id="MF_00238">
    <property type="entry name" value="Cytidyl_kinase_type1"/>
    <property type="match status" value="1"/>
</dbReference>
<dbReference type="PATRIC" id="fig|305.106.peg.156"/>
<dbReference type="Proteomes" id="UP000310553">
    <property type="component" value="Chromosome"/>
</dbReference>
<evidence type="ECO:0000256" key="7">
    <source>
        <dbReference type="ARBA" id="ARBA00048478"/>
    </source>
</evidence>
<dbReference type="EC" id="2.7.4.25" evidence="8"/>
<dbReference type="InterPro" id="IPR027417">
    <property type="entry name" value="P-loop_NTPase"/>
</dbReference>
<dbReference type="EMBL" id="LN899819">
    <property type="protein sequence ID" value="CUV11666.1"/>
    <property type="molecule type" value="Genomic_DNA"/>
</dbReference>
<dbReference type="InterPro" id="IPR003136">
    <property type="entry name" value="Cytidylate_kin"/>
</dbReference>
<dbReference type="CDD" id="cd02020">
    <property type="entry name" value="CMPK"/>
    <property type="match status" value="1"/>
</dbReference>
<dbReference type="Pfam" id="PF02224">
    <property type="entry name" value="Cytidylate_kin"/>
    <property type="match status" value="1"/>
</dbReference>
<comment type="subcellular location">
    <subcellularLocation>
        <location evidence="8">Cytoplasm</location>
    </subcellularLocation>
</comment>
<dbReference type="Gene3D" id="3.40.50.300">
    <property type="entry name" value="P-loop containing nucleotide triphosphate hydrolases"/>
    <property type="match status" value="1"/>
</dbReference>
<evidence type="ECO:0000256" key="4">
    <source>
        <dbReference type="ARBA" id="ARBA00022777"/>
    </source>
</evidence>
<evidence type="ECO:0000256" key="3">
    <source>
        <dbReference type="ARBA" id="ARBA00022741"/>
    </source>
</evidence>
<dbReference type="GO" id="GO:0015949">
    <property type="term" value="P:nucleobase-containing small molecule interconversion"/>
    <property type="evidence" value="ECO:0007669"/>
    <property type="project" value="TreeGrafter"/>
</dbReference>
<keyword evidence="2 8" id="KW-0808">Transferase</keyword>
<comment type="catalytic activity">
    <reaction evidence="6 8">
        <text>dCMP + ATP = dCDP + ADP</text>
        <dbReference type="Rhea" id="RHEA:25094"/>
        <dbReference type="ChEBI" id="CHEBI:30616"/>
        <dbReference type="ChEBI" id="CHEBI:57566"/>
        <dbReference type="ChEBI" id="CHEBI:58593"/>
        <dbReference type="ChEBI" id="CHEBI:456216"/>
        <dbReference type="EC" id="2.7.4.25"/>
    </reaction>
</comment>
<sequence>MSDVAAFTAYPVIAIDGPTASGKGTVAHQIADLLGFHLLDSGSLYRLVALVSMRENVDDHDVSSLARIASELDVRFKADHIWLKGEDVSLALRHESVGNQASAIAVHGAVREALHARQRAFLEAPGLVADGRDMGTVVFPEAVLKVFLTASVQARAERRYKQLIAKGFSATVESLSQDLEARDLRDRTRSVAPLRPAQDARQLDSSDMTVDEVVAQVLDWYRQVQGANKAN</sequence>
<dbReference type="GO" id="GO:0006220">
    <property type="term" value="P:pyrimidine nucleotide metabolic process"/>
    <property type="evidence" value="ECO:0007669"/>
    <property type="project" value="UniProtKB-UniRule"/>
</dbReference>
<keyword evidence="3 8" id="KW-0547">Nucleotide-binding</keyword>
<feature type="domain" description="Cytidylate kinase" evidence="9">
    <location>
        <begin position="13"/>
        <end position="222"/>
    </location>
</feature>
<organism evidence="10">
    <name type="scientific">Ralstonia solanacearum</name>
    <name type="common">Pseudomonas solanacearum</name>
    <dbReference type="NCBI Taxonomy" id="305"/>
    <lineage>
        <taxon>Bacteria</taxon>
        <taxon>Pseudomonadati</taxon>
        <taxon>Pseudomonadota</taxon>
        <taxon>Betaproteobacteria</taxon>
        <taxon>Burkholderiales</taxon>
        <taxon>Burkholderiaceae</taxon>
        <taxon>Ralstonia</taxon>
        <taxon>Ralstonia solanacearum species complex</taxon>
    </lineage>
</organism>
<keyword evidence="8" id="KW-0963">Cytoplasm</keyword>
<dbReference type="PANTHER" id="PTHR21299:SF2">
    <property type="entry name" value="CYTIDYLATE KINASE"/>
    <property type="match status" value="1"/>
</dbReference>
<evidence type="ECO:0000313" key="10">
    <source>
        <dbReference type="EMBL" id="CUV11666.1"/>
    </source>
</evidence>
<evidence type="ECO:0000313" key="12">
    <source>
        <dbReference type="Proteomes" id="UP000310553"/>
    </source>
</evidence>
<gene>
    <name evidence="8 10" type="primary">cmk</name>
    <name evidence="11" type="ORF">E7Z57_01890</name>
    <name evidence="10" type="ORF">RUN39_v1_200010</name>
</gene>
<evidence type="ECO:0000256" key="1">
    <source>
        <dbReference type="ARBA" id="ARBA00009427"/>
    </source>
</evidence>
<dbReference type="SUPFAM" id="SSF52540">
    <property type="entry name" value="P-loop containing nucleoside triphosphate hydrolases"/>
    <property type="match status" value="1"/>
</dbReference>
<protein>
    <recommendedName>
        <fullName evidence="8">Cytidylate kinase</fullName>
        <shortName evidence="8">CK</shortName>
        <ecNumber evidence="8">2.7.4.25</ecNumber>
    </recommendedName>
    <alternativeName>
        <fullName evidence="8">Cytidine monophosphate kinase</fullName>
        <shortName evidence="8">CMP kinase</shortName>
    </alternativeName>
</protein>
<comment type="similarity">
    <text evidence="1 8">Belongs to the cytidylate kinase family. Type 1 subfamily.</text>
</comment>
<dbReference type="GO" id="GO:0036431">
    <property type="term" value="F:dCMP kinase activity"/>
    <property type="evidence" value="ECO:0007669"/>
    <property type="project" value="InterPro"/>
</dbReference>
<comment type="catalytic activity">
    <reaction evidence="7 8">
        <text>CMP + ATP = CDP + ADP</text>
        <dbReference type="Rhea" id="RHEA:11600"/>
        <dbReference type="ChEBI" id="CHEBI:30616"/>
        <dbReference type="ChEBI" id="CHEBI:58069"/>
        <dbReference type="ChEBI" id="CHEBI:60377"/>
        <dbReference type="ChEBI" id="CHEBI:456216"/>
        <dbReference type="EC" id="2.7.4.25"/>
    </reaction>
</comment>
<dbReference type="GO" id="GO:0005829">
    <property type="term" value="C:cytosol"/>
    <property type="evidence" value="ECO:0007669"/>
    <property type="project" value="TreeGrafter"/>
</dbReference>
<dbReference type="AlphaFoldDB" id="A0A0S4TNN6"/>
<proteinExistence type="inferred from homology"/>
<keyword evidence="4 8" id="KW-0418">Kinase</keyword>
<dbReference type="GO" id="GO:0005524">
    <property type="term" value="F:ATP binding"/>
    <property type="evidence" value="ECO:0007669"/>
    <property type="project" value="UniProtKB-UniRule"/>
</dbReference>
<name>A0A0S4TNN6_RALSL</name>
<dbReference type="EMBL" id="CP039339">
    <property type="protein sequence ID" value="QCX47952.1"/>
    <property type="molecule type" value="Genomic_DNA"/>
</dbReference>
<dbReference type="NCBIfam" id="TIGR00017">
    <property type="entry name" value="cmk"/>
    <property type="match status" value="1"/>
</dbReference>
<evidence type="ECO:0000256" key="2">
    <source>
        <dbReference type="ARBA" id="ARBA00022679"/>
    </source>
</evidence>
<feature type="binding site" evidence="8">
    <location>
        <begin position="17"/>
        <end position="25"/>
    </location>
    <ligand>
        <name>ATP</name>
        <dbReference type="ChEBI" id="CHEBI:30616"/>
    </ligand>
</feature>
<evidence type="ECO:0000256" key="6">
    <source>
        <dbReference type="ARBA" id="ARBA00047615"/>
    </source>
</evidence>
<dbReference type="PANTHER" id="PTHR21299">
    <property type="entry name" value="CYTIDYLATE KINASE/PANTOATE-BETA-ALANINE LIGASE"/>
    <property type="match status" value="1"/>
</dbReference>
<evidence type="ECO:0000256" key="5">
    <source>
        <dbReference type="ARBA" id="ARBA00022840"/>
    </source>
</evidence>